<dbReference type="Proteomes" id="UP000193467">
    <property type="component" value="Unassembled WGS sequence"/>
</dbReference>
<protein>
    <submittedName>
        <fullName evidence="2">Uncharacterized protein</fullName>
    </submittedName>
</protein>
<comment type="caution">
    <text evidence="2">The sequence shown here is derived from an EMBL/GenBank/DDBJ whole genome shotgun (WGS) entry which is preliminary data.</text>
</comment>
<feature type="compositionally biased region" description="Pro residues" evidence="1">
    <location>
        <begin position="219"/>
        <end position="232"/>
    </location>
</feature>
<feature type="region of interest" description="Disordered" evidence="1">
    <location>
        <begin position="181"/>
        <end position="270"/>
    </location>
</feature>
<evidence type="ECO:0000313" key="3">
    <source>
        <dbReference type="Proteomes" id="UP000193467"/>
    </source>
</evidence>
<evidence type="ECO:0000313" key="2">
    <source>
        <dbReference type="EMBL" id="ORY90923.1"/>
    </source>
</evidence>
<dbReference type="OrthoDB" id="2538449at2759"/>
<dbReference type="InParanoid" id="A0A1Y2G383"/>
<dbReference type="AlphaFoldDB" id="A0A1Y2G383"/>
<organism evidence="2 3">
    <name type="scientific">Leucosporidium creatinivorum</name>
    <dbReference type="NCBI Taxonomy" id="106004"/>
    <lineage>
        <taxon>Eukaryota</taxon>
        <taxon>Fungi</taxon>
        <taxon>Dikarya</taxon>
        <taxon>Basidiomycota</taxon>
        <taxon>Pucciniomycotina</taxon>
        <taxon>Microbotryomycetes</taxon>
        <taxon>Leucosporidiales</taxon>
        <taxon>Leucosporidium</taxon>
    </lineage>
</organism>
<reference evidence="2 3" key="1">
    <citation type="submission" date="2016-07" db="EMBL/GenBank/DDBJ databases">
        <title>Pervasive Adenine N6-methylation of Active Genes in Fungi.</title>
        <authorList>
            <consortium name="DOE Joint Genome Institute"/>
            <person name="Mondo S.J."/>
            <person name="Dannebaum R.O."/>
            <person name="Kuo R.C."/>
            <person name="Labutti K."/>
            <person name="Haridas S."/>
            <person name="Kuo A."/>
            <person name="Salamov A."/>
            <person name="Ahrendt S.R."/>
            <person name="Lipzen A."/>
            <person name="Sullivan W."/>
            <person name="Andreopoulos W.B."/>
            <person name="Clum A."/>
            <person name="Lindquist E."/>
            <person name="Daum C."/>
            <person name="Ramamoorthy G.K."/>
            <person name="Gryganskyi A."/>
            <person name="Culley D."/>
            <person name="Magnuson J.K."/>
            <person name="James T.Y."/>
            <person name="O'Malley M.A."/>
            <person name="Stajich J.E."/>
            <person name="Spatafora J.W."/>
            <person name="Visel A."/>
            <person name="Grigoriev I.V."/>
        </authorList>
    </citation>
    <scope>NUCLEOTIDE SEQUENCE [LARGE SCALE GENOMIC DNA]</scope>
    <source>
        <strain evidence="2 3">62-1032</strain>
    </source>
</reference>
<dbReference type="EMBL" id="MCGR01000003">
    <property type="protein sequence ID" value="ORY90923.1"/>
    <property type="molecule type" value="Genomic_DNA"/>
</dbReference>
<feature type="region of interest" description="Disordered" evidence="1">
    <location>
        <begin position="1"/>
        <end position="62"/>
    </location>
</feature>
<evidence type="ECO:0000256" key="1">
    <source>
        <dbReference type="SAM" id="MobiDB-lite"/>
    </source>
</evidence>
<feature type="compositionally biased region" description="Pro residues" evidence="1">
    <location>
        <begin position="192"/>
        <end position="201"/>
    </location>
</feature>
<feature type="region of interest" description="Disordered" evidence="1">
    <location>
        <begin position="90"/>
        <end position="141"/>
    </location>
</feature>
<dbReference type="STRING" id="106004.A0A1Y2G383"/>
<keyword evidence="3" id="KW-1185">Reference proteome</keyword>
<gene>
    <name evidence="2" type="ORF">BCR35DRAFT_299562</name>
</gene>
<accession>A0A1Y2G383</accession>
<sequence length="270" mass="28640">MSSQAPARQTAVFADFNDWAPCPIAPDGSPLPDPEASWEATRQAWLAPRPRPAEAPPRKTKDPIFAARLASLEQMLRVGRNGEEEIVVEQVRGKQGGTSTESGAQTAGAATGGSGQQGKQKQPSVDDMEPDGGMVIREKAGDELRRASESILLAFKQARPLKEALPLSLVTSLLYRSWELDGTIPSDHPSLLAPPPRPSLPPSASQSYAPSPPTSATATPPPPPPELPPIEPPNLEGMGGAAEDGKLKVDMLRGSRWRTEKEVASGSDVI</sequence>
<feature type="compositionally biased region" description="Low complexity" evidence="1">
    <location>
        <begin position="202"/>
        <end position="218"/>
    </location>
</feature>
<feature type="compositionally biased region" description="Low complexity" evidence="1">
    <location>
        <begin position="97"/>
        <end position="109"/>
    </location>
</feature>
<feature type="compositionally biased region" description="Basic and acidic residues" evidence="1">
    <location>
        <begin position="243"/>
        <end position="263"/>
    </location>
</feature>
<name>A0A1Y2G383_9BASI</name>
<proteinExistence type="predicted"/>